<protein>
    <submittedName>
        <fullName evidence="1">Uncharacterized protein</fullName>
    </submittedName>
</protein>
<name>A0AA46UIB7_BACT4</name>
<dbReference type="EMBL" id="CP083681">
    <property type="protein sequence ID" value="UYU73968.1"/>
    <property type="molecule type" value="Genomic_DNA"/>
</dbReference>
<evidence type="ECO:0000313" key="2">
    <source>
        <dbReference type="EMBL" id="UYU92007.1"/>
    </source>
</evidence>
<dbReference type="AlphaFoldDB" id="A0AA46UIB7"/>
<reference evidence="1" key="1">
    <citation type="submission" date="2021-06" db="EMBL/GenBank/DDBJ databases">
        <title>Interrogation of the integrated mobile genetic elements in gut-associated Bacteroides with a consensus prediction approach.</title>
        <authorList>
            <person name="Campbell D.E."/>
            <person name="Leigh J.R."/>
            <person name="Kim T."/>
            <person name="England W."/>
            <person name="Whitaker R.J."/>
            <person name="Degnan P.H."/>
        </authorList>
    </citation>
    <scope>NUCLEOTIDE SEQUENCE</scope>
    <source>
        <strain evidence="2">VPI-3443</strain>
        <strain evidence="1">VPI-BTDOT2</strain>
    </source>
</reference>
<evidence type="ECO:0000313" key="1">
    <source>
        <dbReference type="EMBL" id="UYU73968.1"/>
    </source>
</evidence>
<proteinExistence type="predicted"/>
<dbReference type="Proteomes" id="UP001156216">
    <property type="component" value="Chromosome"/>
</dbReference>
<dbReference type="RefSeq" id="WP_187325305.1">
    <property type="nucleotide sequence ID" value="NZ_CAXSMB010000027.1"/>
</dbReference>
<dbReference type="EMBL" id="CP083685">
    <property type="protein sequence ID" value="UYU92007.1"/>
    <property type="molecule type" value="Genomic_DNA"/>
</dbReference>
<evidence type="ECO:0000313" key="3">
    <source>
        <dbReference type="Proteomes" id="UP001156216"/>
    </source>
</evidence>
<dbReference type="Proteomes" id="UP001162960">
    <property type="component" value="Chromosome"/>
</dbReference>
<sequence length="151" mass="17578">MAVEPDMPIIHPFKTEIYDFDGMSLEEMLQRFFEHILDDDQLTDGYFDDVDPRRPDDNLELSQKTKYSMALDLVTVVRSLYYNSQVKVFRAFHKFIIKGNIWVTCFWSVSRRVMATSVSMVGRLILTPLNGAIIPSMALTMLDYNDLHVFL</sequence>
<organism evidence="1 3">
    <name type="scientific">Bacteroides thetaiotaomicron</name>
    <dbReference type="NCBI Taxonomy" id="818"/>
    <lineage>
        <taxon>Bacteria</taxon>
        <taxon>Pseudomonadati</taxon>
        <taxon>Bacteroidota</taxon>
        <taxon>Bacteroidia</taxon>
        <taxon>Bacteroidales</taxon>
        <taxon>Bacteroidaceae</taxon>
        <taxon>Bacteroides</taxon>
    </lineage>
</organism>
<accession>A0AA46UIB7</accession>
<gene>
    <name evidence="1" type="ORF">KQP59_13005</name>
    <name evidence="2" type="ORF">KQP74_05045</name>
</gene>